<dbReference type="InterPro" id="IPR003131">
    <property type="entry name" value="T1-type_BTB"/>
</dbReference>
<dbReference type="Pfam" id="PF02214">
    <property type="entry name" value="BTB_2"/>
    <property type="match status" value="1"/>
</dbReference>
<proteinExistence type="predicted"/>
<evidence type="ECO:0000259" key="1">
    <source>
        <dbReference type="Pfam" id="PF02214"/>
    </source>
</evidence>
<dbReference type="Proteomes" id="UP000233469">
    <property type="component" value="Unassembled WGS sequence"/>
</dbReference>
<name>A0A2N1M8Q8_9GLOM</name>
<feature type="domain" description="Potassium channel tetramerisation-type BTB" evidence="1">
    <location>
        <begin position="49"/>
        <end position="136"/>
    </location>
</feature>
<dbReference type="OrthoDB" id="2414723at2759"/>
<dbReference type="Gene3D" id="3.30.710.10">
    <property type="entry name" value="Potassium Channel Kv1.1, Chain A"/>
    <property type="match status" value="1"/>
</dbReference>
<reference evidence="2 3" key="2">
    <citation type="submission" date="2017-10" db="EMBL/GenBank/DDBJ databases">
        <title>Extensive intraspecific genome diversity in a model arbuscular mycorrhizal fungus.</title>
        <authorList>
            <person name="Chen E.C.H."/>
            <person name="Morin E."/>
            <person name="Baudet D."/>
            <person name="Noel J."/>
            <person name="Ndikumana S."/>
            <person name="Charron P."/>
            <person name="St-Onge C."/>
            <person name="Giorgi J."/>
            <person name="Grigoriev I.V."/>
            <person name="Roux C."/>
            <person name="Martin F.M."/>
            <person name="Corradi N."/>
        </authorList>
    </citation>
    <scope>NUCLEOTIDE SEQUENCE [LARGE SCALE GENOMIC DNA]</scope>
    <source>
        <strain evidence="2 3">C2</strain>
    </source>
</reference>
<dbReference type="EMBL" id="LLXL01003908">
    <property type="protein sequence ID" value="PKK58002.1"/>
    <property type="molecule type" value="Genomic_DNA"/>
</dbReference>
<dbReference type="InterPro" id="IPR011333">
    <property type="entry name" value="SKP1/BTB/POZ_sf"/>
</dbReference>
<organism evidence="2 3">
    <name type="scientific">Rhizophagus irregularis</name>
    <dbReference type="NCBI Taxonomy" id="588596"/>
    <lineage>
        <taxon>Eukaryota</taxon>
        <taxon>Fungi</taxon>
        <taxon>Fungi incertae sedis</taxon>
        <taxon>Mucoromycota</taxon>
        <taxon>Glomeromycotina</taxon>
        <taxon>Glomeromycetes</taxon>
        <taxon>Glomerales</taxon>
        <taxon>Glomeraceae</taxon>
        <taxon>Rhizophagus</taxon>
    </lineage>
</organism>
<accession>A0A2N1M8Q8</accession>
<reference evidence="2 3" key="1">
    <citation type="submission" date="2016-04" db="EMBL/GenBank/DDBJ databases">
        <title>Genome analyses suggest a sexual origin of heterokaryosis in a supposedly ancient asexual fungus.</title>
        <authorList>
            <person name="Ropars J."/>
            <person name="Sedzielewska K."/>
            <person name="Noel J."/>
            <person name="Charron P."/>
            <person name="Farinelli L."/>
            <person name="Marton T."/>
            <person name="Kruger M."/>
            <person name="Pelin A."/>
            <person name="Brachmann A."/>
            <person name="Corradi N."/>
        </authorList>
    </citation>
    <scope>NUCLEOTIDE SEQUENCE [LARGE SCALE GENOMIC DNA]</scope>
    <source>
        <strain evidence="2 3">C2</strain>
    </source>
</reference>
<dbReference type="GO" id="GO:0051260">
    <property type="term" value="P:protein homooligomerization"/>
    <property type="evidence" value="ECO:0007669"/>
    <property type="project" value="InterPro"/>
</dbReference>
<protein>
    <recommendedName>
        <fullName evidence="1">Potassium channel tetramerisation-type BTB domain-containing protein</fullName>
    </recommendedName>
</protein>
<sequence>MNEIVDMVSNFVLAVSNIVTARISDGYNYVNGTEIVQMLPENPRRSITFKLGGVKFTTTLDKIMSKGNTYLSTLVDPNSSFAKVSSDIIHVDWDPTHFSRVLDFYETGEYIIPRYCQYSLSSRREQLIHQADFFGIPVTEESIAQEVFTNNSKLQRYALVKCLAEVIYKKYTLEETDYELWVIRDDTKIYWSPFEYEEDYTDKCTSSASRLWFKLLREIPEKIFDDLMRTLRFMQIRLEILSDKTEFRDAPAIFIRVRHNALDVKKMIERFP</sequence>
<dbReference type="VEuPathDB" id="FungiDB:FUN_022684"/>
<dbReference type="SUPFAM" id="SSF54695">
    <property type="entry name" value="POZ domain"/>
    <property type="match status" value="1"/>
</dbReference>
<evidence type="ECO:0000313" key="2">
    <source>
        <dbReference type="EMBL" id="PKK58002.1"/>
    </source>
</evidence>
<comment type="caution">
    <text evidence="2">The sequence shown here is derived from an EMBL/GenBank/DDBJ whole genome shotgun (WGS) entry which is preliminary data.</text>
</comment>
<dbReference type="AlphaFoldDB" id="A0A2N1M8Q8"/>
<gene>
    <name evidence="2" type="ORF">RhiirC2_720845</name>
</gene>
<evidence type="ECO:0000313" key="3">
    <source>
        <dbReference type="Proteomes" id="UP000233469"/>
    </source>
</evidence>